<gene>
    <name evidence="7" type="ORF">DCAR_024981</name>
    <name evidence="8" type="ORF">DCAR_0728683</name>
</gene>
<dbReference type="PROSITE" id="PS50863">
    <property type="entry name" value="B3"/>
    <property type="match status" value="1"/>
</dbReference>
<keyword evidence="2" id="KW-0805">Transcription regulation</keyword>
<evidence type="ECO:0000313" key="7">
    <source>
        <dbReference type="EMBL" id="KZM87880.1"/>
    </source>
</evidence>
<comment type="subcellular location">
    <subcellularLocation>
        <location evidence="1">Nucleus</location>
    </subcellularLocation>
</comment>
<evidence type="ECO:0000313" key="8">
    <source>
        <dbReference type="EMBL" id="WOH09227.1"/>
    </source>
</evidence>
<dbReference type="GO" id="GO:0005634">
    <property type="term" value="C:nucleus"/>
    <property type="evidence" value="ECO:0007669"/>
    <property type="project" value="UniProtKB-SubCell"/>
</dbReference>
<dbReference type="Gene3D" id="2.40.330.10">
    <property type="entry name" value="DNA-binding pseudobarrel domain"/>
    <property type="match status" value="1"/>
</dbReference>
<keyword evidence="5" id="KW-0539">Nucleus</keyword>
<evidence type="ECO:0000259" key="6">
    <source>
        <dbReference type="PROSITE" id="PS50863"/>
    </source>
</evidence>
<dbReference type="Proteomes" id="UP000077755">
    <property type="component" value="Chromosome 7"/>
</dbReference>
<evidence type="ECO:0000256" key="4">
    <source>
        <dbReference type="ARBA" id="ARBA00023163"/>
    </source>
</evidence>
<dbReference type="Gramene" id="KZM87880">
    <property type="protein sequence ID" value="KZM87880"/>
    <property type="gene ID" value="DCAR_024981"/>
</dbReference>
<accession>A0A161ZNI9</accession>
<keyword evidence="3" id="KW-0238">DNA-binding</keyword>
<dbReference type="EMBL" id="CP093349">
    <property type="protein sequence ID" value="WOH09227.1"/>
    <property type="molecule type" value="Genomic_DNA"/>
</dbReference>
<dbReference type="Pfam" id="PF02362">
    <property type="entry name" value="B3"/>
    <property type="match status" value="1"/>
</dbReference>
<proteinExistence type="predicted"/>
<dbReference type="SUPFAM" id="SSF101936">
    <property type="entry name" value="DNA-binding pseudobarrel domain"/>
    <property type="match status" value="1"/>
</dbReference>
<dbReference type="GO" id="GO:0003677">
    <property type="term" value="F:DNA binding"/>
    <property type="evidence" value="ECO:0007669"/>
    <property type="project" value="UniProtKB-KW"/>
</dbReference>
<evidence type="ECO:0000256" key="5">
    <source>
        <dbReference type="ARBA" id="ARBA00023242"/>
    </source>
</evidence>
<keyword evidence="4" id="KW-0804">Transcription</keyword>
<feature type="domain" description="TF-B3" evidence="6">
    <location>
        <begin position="180"/>
        <end position="243"/>
    </location>
</feature>
<dbReference type="CDD" id="cd10017">
    <property type="entry name" value="B3_DNA"/>
    <property type="match status" value="1"/>
</dbReference>
<dbReference type="InterPro" id="IPR015300">
    <property type="entry name" value="DNA-bd_pseudobarrel_sf"/>
</dbReference>
<dbReference type="AlphaFoldDB" id="A0A161ZNI9"/>
<evidence type="ECO:0000256" key="2">
    <source>
        <dbReference type="ARBA" id="ARBA00023015"/>
    </source>
</evidence>
<sequence length="246" mass="27956">MEVAGFIAERFLKYVTEHDLFTDEIGGLSCVKFLTETDPVLDELVVPASFIHICVSQLSLRCFVDYVLSNGKKVAGGYTRSTLTFTGFQRVGECLGIHDLNTYNMLLLKYESNGDLSVGVFDDSFVEVLSNGTPLSPVFVDEDGLCFLTTVGCGNTVVDDIDVVVKFRKLSLTWDPSDSIMVYKENQKWSLNVRKKKKHKTTMITNGWIQLRQDLELHVGDIVVFDWKDDRVRSFDVRVLRYFYAM</sequence>
<evidence type="ECO:0000256" key="1">
    <source>
        <dbReference type="ARBA" id="ARBA00004123"/>
    </source>
</evidence>
<dbReference type="EMBL" id="LNRQ01000007">
    <property type="protein sequence ID" value="KZM87880.1"/>
    <property type="molecule type" value="Genomic_DNA"/>
</dbReference>
<dbReference type="InterPro" id="IPR003340">
    <property type="entry name" value="B3_DNA-bd"/>
</dbReference>
<evidence type="ECO:0000313" key="9">
    <source>
        <dbReference type="Proteomes" id="UP000077755"/>
    </source>
</evidence>
<evidence type="ECO:0000256" key="3">
    <source>
        <dbReference type="ARBA" id="ARBA00023125"/>
    </source>
</evidence>
<protein>
    <recommendedName>
        <fullName evidence="6">TF-B3 domain-containing protein</fullName>
    </recommendedName>
</protein>
<reference evidence="7" key="1">
    <citation type="journal article" date="2016" name="Nat. Genet.">
        <title>A high-quality carrot genome assembly provides new insights into carotenoid accumulation and asterid genome evolution.</title>
        <authorList>
            <person name="Iorizzo M."/>
            <person name="Ellison S."/>
            <person name="Senalik D."/>
            <person name="Zeng P."/>
            <person name="Satapoomin P."/>
            <person name="Huang J."/>
            <person name="Bowman M."/>
            <person name="Iovene M."/>
            <person name="Sanseverino W."/>
            <person name="Cavagnaro P."/>
            <person name="Yildiz M."/>
            <person name="Macko-Podgorni A."/>
            <person name="Moranska E."/>
            <person name="Grzebelus E."/>
            <person name="Grzebelus D."/>
            <person name="Ashrafi H."/>
            <person name="Zheng Z."/>
            <person name="Cheng S."/>
            <person name="Spooner D."/>
            <person name="Van Deynze A."/>
            <person name="Simon P."/>
        </authorList>
    </citation>
    <scope>NUCLEOTIDE SEQUENCE [LARGE SCALE GENOMIC DNA]</scope>
    <source>
        <tissue evidence="7">Leaf</tissue>
    </source>
</reference>
<organism evidence="7">
    <name type="scientific">Daucus carota subsp. sativus</name>
    <name type="common">Carrot</name>
    <dbReference type="NCBI Taxonomy" id="79200"/>
    <lineage>
        <taxon>Eukaryota</taxon>
        <taxon>Viridiplantae</taxon>
        <taxon>Streptophyta</taxon>
        <taxon>Embryophyta</taxon>
        <taxon>Tracheophyta</taxon>
        <taxon>Spermatophyta</taxon>
        <taxon>Magnoliopsida</taxon>
        <taxon>eudicotyledons</taxon>
        <taxon>Gunneridae</taxon>
        <taxon>Pentapetalae</taxon>
        <taxon>asterids</taxon>
        <taxon>campanulids</taxon>
        <taxon>Apiales</taxon>
        <taxon>Apiaceae</taxon>
        <taxon>Apioideae</taxon>
        <taxon>Scandiceae</taxon>
        <taxon>Daucinae</taxon>
        <taxon>Daucus</taxon>
        <taxon>Daucus sect. Daucus</taxon>
    </lineage>
</organism>
<name>A0A161ZNI9_DAUCS</name>
<reference evidence="8" key="2">
    <citation type="submission" date="2022-03" db="EMBL/GenBank/DDBJ databases">
        <title>Draft title - Genomic analysis of global carrot germplasm unveils the trajectory of domestication and the origin of high carotenoid orange carrot.</title>
        <authorList>
            <person name="Iorizzo M."/>
            <person name="Ellison S."/>
            <person name="Senalik D."/>
            <person name="Macko-Podgorni A."/>
            <person name="Grzebelus D."/>
            <person name="Bostan H."/>
            <person name="Rolling W."/>
            <person name="Curaba J."/>
            <person name="Simon P."/>
        </authorList>
    </citation>
    <scope>NUCLEOTIDE SEQUENCE</scope>
    <source>
        <tissue evidence="8">Leaf</tissue>
    </source>
</reference>
<keyword evidence="9" id="KW-1185">Reference proteome</keyword>